<dbReference type="Proteomes" id="UP000009022">
    <property type="component" value="Unassembled WGS sequence"/>
</dbReference>
<dbReference type="InterPro" id="IPR003123">
    <property type="entry name" value="VPS9"/>
</dbReference>
<dbReference type="CTD" id="6756389"/>
<dbReference type="Gene3D" id="1.20.1050.80">
    <property type="entry name" value="VPS9 domain"/>
    <property type="match status" value="1"/>
</dbReference>
<dbReference type="SUPFAM" id="SSF109993">
    <property type="entry name" value="VPS9 domain"/>
    <property type="match status" value="1"/>
</dbReference>
<dbReference type="GO" id="GO:0005085">
    <property type="term" value="F:guanyl-nucleotide exchange factor activity"/>
    <property type="evidence" value="ECO:0000318"/>
    <property type="project" value="GO_Central"/>
</dbReference>
<dbReference type="KEGG" id="tad:TRIADDRAFT_59078"/>
<proteinExistence type="predicted"/>
<dbReference type="eggNOG" id="ENOG502SBVI">
    <property type="taxonomic scope" value="Eukaryota"/>
</dbReference>
<dbReference type="InterPro" id="IPR037191">
    <property type="entry name" value="VPS9_dom_sf"/>
</dbReference>
<dbReference type="GO" id="GO:0005886">
    <property type="term" value="C:plasma membrane"/>
    <property type="evidence" value="ECO:0000318"/>
    <property type="project" value="GO_Central"/>
</dbReference>
<dbReference type="AlphaFoldDB" id="B3S4G7"/>
<keyword evidence="3" id="KW-1185">Reference proteome</keyword>
<dbReference type="GO" id="GO:0097422">
    <property type="term" value="C:tubular endosome"/>
    <property type="evidence" value="ECO:0000318"/>
    <property type="project" value="GO_Central"/>
</dbReference>
<dbReference type="InterPro" id="IPR051248">
    <property type="entry name" value="UPF0507/Ank_repeat_27"/>
</dbReference>
<dbReference type="OrthoDB" id="411646at2759"/>
<dbReference type="GO" id="GO:0045022">
    <property type="term" value="P:early endosome to late endosome transport"/>
    <property type="evidence" value="ECO:0000318"/>
    <property type="project" value="GO_Central"/>
</dbReference>
<feature type="domain" description="VPS9" evidence="1">
    <location>
        <begin position="230"/>
        <end position="360"/>
    </location>
</feature>
<protein>
    <recommendedName>
        <fullName evidence="1">VPS9 domain-containing protein</fullName>
    </recommendedName>
</protein>
<evidence type="ECO:0000313" key="2">
    <source>
        <dbReference type="EMBL" id="EDV22633.1"/>
    </source>
</evidence>
<dbReference type="InParanoid" id="B3S4G7"/>
<dbReference type="PhylomeDB" id="B3S4G7"/>
<dbReference type="STRING" id="10228.B3S4G7"/>
<dbReference type="GO" id="GO:0030133">
    <property type="term" value="C:transport vesicle"/>
    <property type="evidence" value="ECO:0000318"/>
    <property type="project" value="GO_Central"/>
</dbReference>
<reference evidence="2 3" key="1">
    <citation type="journal article" date="2008" name="Nature">
        <title>The Trichoplax genome and the nature of placozoans.</title>
        <authorList>
            <person name="Srivastava M."/>
            <person name="Begovic E."/>
            <person name="Chapman J."/>
            <person name="Putnam N.H."/>
            <person name="Hellsten U."/>
            <person name="Kawashima T."/>
            <person name="Kuo A."/>
            <person name="Mitros T."/>
            <person name="Salamov A."/>
            <person name="Carpenter M.L."/>
            <person name="Signorovitch A.Y."/>
            <person name="Moreno M.A."/>
            <person name="Kamm K."/>
            <person name="Grimwood J."/>
            <person name="Schmutz J."/>
            <person name="Shapiro H."/>
            <person name="Grigoriev I.V."/>
            <person name="Buss L.W."/>
            <person name="Schierwater B."/>
            <person name="Dellaporta S.L."/>
            <person name="Rokhsar D.S."/>
        </authorList>
    </citation>
    <scope>NUCLEOTIDE SEQUENCE [LARGE SCALE GENOMIC DNA]</scope>
    <source>
        <strain evidence="2 3">Grell-BS-1999</strain>
    </source>
</reference>
<dbReference type="FunFam" id="1.20.1050.80:FF:000020">
    <property type="entry name" value="Vacuolar protein sorting-associated protein 9b"/>
    <property type="match status" value="1"/>
</dbReference>
<evidence type="ECO:0000259" key="1">
    <source>
        <dbReference type="PROSITE" id="PS51205"/>
    </source>
</evidence>
<dbReference type="GO" id="GO:0005769">
    <property type="term" value="C:early endosome"/>
    <property type="evidence" value="ECO:0000318"/>
    <property type="project" value="GO_Central"/>
</dbReference>
<sequence>MGHFTNVKSAQEKCFTICIPCSNSLGQTTKFSKAFVDLHILKPSPYVQGQYYATDGSNKIIFNIKLNTIQVISGFQKGFETQIIGEELGYNKKFEQYRFLLIEQPLDPNFKISSSNGDQDSILDKLKPVETLKECYDFLFEFSEHKEAMLELDKGIYTFLTSYVVVVGYLDHAAKKLRSLAENCEKQILERNHQLAIDRRLNDKLRISLESYILNQVHDQLFKVVSKACKNECAQVIKKCEGNPNIDGKALRLDPKFCCPLNSADTVIADVNAHRRVKDDGLLVFREGQHKEGVTVTSDELISLLVVVIIRSSYESLPSHIKFIETFHWTEFPNSENNYSVVTFKAALRFILSETFDQTIRPSLEPVSLER</sequence>
<dbReference type="PANTHER" id="PTHR24170:SF1">
    <property type="entry name" value="DOMAIN PROTEIN, PUTATIVE (AFU_ORTHOLOGUE AFUA_1G09870)-RELATED"/>
    <property type="match status" value="1"/>
</dbReference>
<name>B3S4G7_TRIAD</name>
<dbReference type="GeneID" id="6756389"/>
<dbReference type="PROSITE" id="PS51205">
    <property type="entry name" value="VPS9"/>
    <property type="match status" value="1"/>
</dbReference>
<dbReference type="EMBL" id="DS985249">
    <property type="protein sequence ID" value="EDV22633.1"/>
    <property type="molecule type" value="Genomic_DNA"/>
</dbReference>
<dbReference type="Pfam" id="PF02204">
    <property type="entry name" value="VPS9"/>
    <property type="match status" value="1"/>
</dbReference>
<dbReference type="GO" id="GO:0000149">
    <property type="term" value="F:SNARE binding"/>
    <property type="evidence" value="ECO:0000318"/>
    <property type="project" value="GO_Central"/>
</dbReference>
<dbReference type="HOGENOM" id="CLU_746671_0_0_1"/>
<gene>
    <name evidence="2" type="ORF">TRIADDRAFT_59078</name>
</gene>
<accession>B3S4G7</accession>
<dbReference type="RefSeq" id="XP_002115177.1">
    <property type="nucleotide sequence ID" value="XM_002115141.1"/>
</dbReference>
<dbReference type="PANTHER" id="PTHR24170">
    <property type="entry name" value="ANKYRIN REPEAT DOMAIN-CONTAINING PROTEIN 27"/>
    <property type="match status" value="1"/>
</dbReference>
<organism evidence="2 3">
    <name type="scientific">Trichoplax adhaerens</name>
    <name type="common">Trichoplax reptans</name>
    <dbReference type="NCBI Taxonomy" id="10228"/>
    <lineage>
        <taxon>Eukaryota</taxon>
        <taxon>Metazoa</taxon>
        <taxon>Placozoa</taxon>
        <taxon>Uniplacotomia</taxon>
        <taxon>Trichoplacea</taxon>
        <taxon>Trichoplacidae</taxon>
        <taxon>Trichoplax</taxon>
    </lineage>
</organism>
<evidence type="ECO:0000313" key="3">
    <source>
        <dbReference type="Proteomes" id="UP000009022"/>
    </source>
</evidence>
<dbReference type="GO" id="GO:0005770">
    <property type="term" value="C:late endosome"/>
    <property type="evidence" value="ECO:0000318"/>
    <property type="project" value="GO_Central"/>
</dbReference>
<dbReference type="OMA" id="VCIPQTA"/>